<gene>
    <name evidence="1" type="ORF">Fcan01_15887</name>
</gene>
<dbReference type="EMBL" id="LNIX01000010">
    <property type="protein sequence ID" value="OXA49412.1"/>
    <property type="molecule type" value="Genomic_DNA"/>
</dbReference>
<proteinExistence type="predicted"/>
<protein>
    <submittedName>
        <fullName evidence="1">Uncharacterized protein</fullName>
    </submittedName>
</protein>
<dbReference type="AlphaFoldDB" id="A0A226DVA9"/>
<accession>A0A226DVA9</accession>
<keyword evidence="2" id="KW-1185">Reference proteome</keyword>
<comment type="caution">
    <text evidence="1">The sequence shown here is derived from an EMBL/GenBank/DDBJ whole genome shotgun (WGS) entry which is preliminary data.</text>
</comment>
<organism evidence="1 2">
    <name type="scientific">Folsomia candida</name>
    <name type="common">Springtail</name>
    <dbReference type="NCBI Taxonomy" id="158441"/>
    <lineage>
        <taxon>Eukaryota</taxon>
        <taxon>Metazoa</taxon>
        <taxon>Ecdysozoa</taxon>
        <taxon>Arthropoda</taxon>
        <taxon>Hexapoda</taxon>
        <taxon>Collembola</taxon>
        <taxon>Entomobryomorpha</taxon>
        <taxon>Isotomoidea</taxon>
        <taxon>Isotomidae</taxon>
        <taxon>Proisotominae</taxon>
        <taxon>Folsomia</taxon>
    </lineage>
</organism>
<dbReference type="Proteomes" id="UP000198287">
    <property type="component" value="Unassembled WGS sequence"/>
</dbReference>
<evidence type="ECO:0000313" key="2">
    <source>
        <dbReference type="Proteomes" id="UP000198287"/>
    </source>
</evidence>
<evidence type="ECO:0000313" key="1">
    <source>
        <dbReference type="EMBL" id="OXA49412.1"/>
    </source>
</evidence>
<sequence>MFLMTQVCPLPHAYPAHSTQQFVNMSSTKLVRVSNSFTSKKLIPSDGNFEDFVTSVRTKFDLGNEVIIRLEDDQGAEVDSDVFHILLEIENIPNIVFKLGGEESHHITINLNPDDRNSSSSTELMFTHSPSSKIQRLQQDGFNQVLGNSINDNQEISRVVADCNTKGFVDDKSAVILVQEFVSKLVELKGESPSSSDQKNLASAIIQYIPCWRYAGSTEGLEFKWQQCKIGIRRNN</sequence>
<dbReference type="OrthoDB" id="6780164at2759"/>
<reference evidence="1 2" key="1">
    <citation type="submission" date="2015-12" db="EMBL/GenBank/DDBJ databases">
        <title>The genome of Folsomia candida.</title>
        <authorList>
            <person name="Faddeeva A."/>
            <person name="Derks M.F."/>
            <person name="Anvar Y."/>
            <person name="Smit S."/>
            <person name="Van Straalen N."/>
            <person name="Roelofs D."/>
        </authorList>
    </citation>
    <scope>NUCLEOTIDE SEQUENCE [LARGE SCALE GENOMIC DNA]</scope>
    <source>
        <strain evidence="1 2">VU population</strain>
        <tissue evidence="1">Whole body</tissue>
    </source>
</reference>
<name>A0A226DVA9_FOLCA</name>